<dbReference type="PANTHER" id="PTHR12771:SF51">
    <property type="entry name" value="LD01482P"/>
    <property type="match status" value="1"/>
</dbReference>
<gene>
    <name evidence="2" type="ORF">NEMVEDRAFT_v1g213408</name>
</gene>
<dbReference type="PROSITE" id="PS51335">
    <property type="entry name" value="ELMO"/>
    <property type="match status" value="1"/>
</dbReference>
<protein>
    <recommendedName>
        <fullName evidence="1">ELMO domain-containing protein</fullName>
    </recommendedName>
</protein>
<dbReference type="OMA" id="WMKWILR"/>
<dbReference type="PhylomeDB" id="A7SJW3"/>
<dbReference type="InterPro" id="IPR050868">
    <property type="entry name" value="ELMO_domain-containing"/>
</dbReference>
<sequence>MYKNPMATLSDSLDSLDQLIMVEIWTYLSFFFWYRRVVKWLLHFGTGSCELQRICYKAQYGAPRTSQVEYSLRNSKIQALKELPDKQNADISQAVQMIMSTKKIDIGKEKVFYDNMSVCLKQICGYTDLIKTINEYRKERYNSDNKDHEKKLLKLWELMMPGTKLENRITSQWGDIGFQGKDPMTDFRGMGMLGMDNLLYFASNHTSAARKVLSNSHHPSYGYSYAIVGINITGMAFRLLEDGSLRNHFYNCKHDKPSPTDFHEVYCYLLYEFNSFWMIEKPASVMEFNKYKDLFEEKIGRMLKDTNVRLILKHSTIDQMGSLTSLNSLDTHF</sequence>
<organism evidence="2 3">
    <name type="scientific">Nematostella vectensis</name>
    <name type="common">Starlet sea anemone</name>
    <dbReference type="NCBI Taxonomy" id="45351"/>
    <lineage>
        <taxon>Eukaryota</taxon>
        <taxon>Metazoa</taxon>
        <taxon>Cnidaria</taxon>
        <taxon>Anthozoa</taxon>
        <taxon>Hexacorallia</taxon>
        <taxon>Actiniaria</taxon>
        <taxon>Edwardsiidae</taxon>
        <taxon>Nematostella</taxon>
    </lineage>
</organism>
<dbReference type="STRING" id="45351.A7SJW3"/>
<feature type="domain" description="ELMO" evidence="1">
    <location>
        <begin position="147"/>
        <end position="303"/>
    </location>
</feature>
<dbReference type="PANTHER" id="PTHR12771">
    <property type="entry name" value="ENGULFMENT AND CELL MOTILITY"/>
    <property type="match status" value="1"/>
</dbReference>
<dbReference type="InParanoid" id="A7SJW3"/>
<evidence type="ECO:0000259" key="1">
    <source>
        <dbReference type="PROSITE" id="PS51335"/>
    </source>
</evidence>
<dbReference type="HOGENOM" id="CLU_056289_0_0_1"/>
<evidence type="ECO:0000313" key="3">
    <source>
        <dbReference type="Proteomes" id="UP000001593"/>
    </source>
</evidence>
<keyword evidence="3" id="KW-1185">Reference proteome</keyword>
<dbReference type="AlphaFoldDB" id="A7SJW3"/>
<dbReference type="InterPro" id="IPR006816">
    <property type="entry name" value="ELMO_dom"/>
</dbReference>
<dbReference type="EMBL" id="DS469681">
    <property type="protein sequence ID" value="EDO36009.1"/>
    <property type="molecule type" value="Genomic_DNA"/>
</dbReference>
<reference evidence="2 3" key="1">
    <citation type="journal article" date="2007" name="Science">
        <title>Sea anemone genome reveals ancestral eumetazoan gene repertoire and genomic organization.</title>
        <authorList>
            <person name="Putnam N.H."/>
            <person name="Srivastava M."/>
            <person name="Hellsten U."/>
            <person name="Dirks B."/>
            <person name="Chapman J."/>
            <person name="Salamov A."/>
            <person name="Terry A."/>
            <person name="Shapiro H."/>
            <person name="Lindquist E."/>
            <person name="Kapitonov V.V."/>
            <person name="Jurka J."/>
            <person name="Genikhovich G."/>
            <person name="Grigoriev I.V."/>
            <person name="Lucas S.M."/>
            <person name="Steele R.E."/>
            <person name="Finnerty J.R."/>
            <person name="Technau U."/>
            <person name="Martindale M.Q."/>
            <person name="Rokhsar D.S."/>
        </authorList>
    </citation>
    <scope>NUCLEOTIDE SEQUENCE [LARGE SCALE GENOMIC DNA]</scope>
    <source>
        <strain evidence="3">CH2 X CH6</strain>
    </source>
</reference>
<accession>A7SJW3</accession>
<dbReference type="Pfam" id="PF04727">
    <property type="entry name" value="ELMO_CED12"/>
    <property type="match status" value="1"/>
</dbReference>
<evidence type="ECO:0000313" key="2">
    <source>
        <dbReference type="EMBL" id="EDO36009.1"/>
    </source>
</evidence>
<dbReference type="GO" id="GO:0005096">
    <property type="term" value="F:GTPase activator activity"/>
    <property type="evidence" value="ECO:0000318"/>
    <property type="project" value="GO_Central"/>
</dbReference>
<proteinExistence type="predicted"/>
<dbReference type="Proteomes" id="UP000001593">
    <property type="component" value="Unassembled WGS sequence"/>
</dbReference>
<dbReference type="eggNOG" id="KOG2998">
    <property type="taxonomic scope" value="Eukaryota"/>
</dbReference>
<name>A7SJW3_NEMVE</name>